<dbReference type="RefSeq" id="XP_040676068.1">
    <property type="nucleotide sequence ID" value="XM_040826027.1"/>
</dbReference>
<dbReference type="GeneID" id="63741684"/>
<feature type="compositionally biased region" description="Polar residues" evidence="1">
    <location>
        <begin position="1"/>
        <end position="11"/>
    </location>
</feature>
<sequence>MASTTESNEVANTKEDGVKASGSGSQQKALPNLPKLGGKTLRGQGIIQRAQRVMRPRDKPQPPSPVTEDEAAEWSKEDQANAGPASTIGKQNENQKQA</sequence>
<keyword evidence="3" id="KW-1185">Reference proteome</keyword>
<accession>A0A0B2WND7</accession>
<evidence type="ECO:0000256" key="1">
    <source>
        <dbReference type="SAM" id="MobiDB-lite"/>
    </source>
</evidence>
<evidence type="ECO:0000313" key="2">
    <source>
        <dbReference type="EMBL" id="KHN95002.1"/>
    </source>
</evidence>
<dbReference type="EMBL" id="AZHE01000028">
    <property type="protein sequence ID" value="KHN95002.1"/>
    <property type="molecule type" value="Genomic_DNA"/>
</dbReference>
<organism evidence="2 3">
    <name type="scientific">Metarhizium album (strain ARSEF 1941)</name>
    <dbReference type="NCBI Taxonomy" id="1081103"/>
    <lineage>
        <taxon>Eukaryota</taxon>
        <taxon>Fungi</taxon>
        <taxon>Dikarya</taxon>
        <taxon>Ascomycota</taxon>
        <taxon>Pezizomycotina</taxon>
        <taxon>Sordariomycetes</taxon>
        <taxon>Hypocreomycetidae</taxon>
        <taxon>Hypocreales</taxon>
        <taxon>Clavicipitaceae</taxon>
        <taxon>Metarhizium</taxon>
    </lineage>
</organism>
<protein>
    <submittedName>
        <fullName evidence="2">Uncharacterized protein</fullName>
    </submittedName>
</protein>
<comment type="caution">
    <text evidence="2">The sequence shown here is derived from an EMBL/GenBank/DDBJ whole genome shotgun (WGS) entry which is preliminary data.</text>
</comment>
<dbReference type="Proteomes" id="UP000030816">
    <property type="component" value="Unassembled WGS sequence"/>
</dbReference>
<proteinExistence type="predicted"/>
<reference evidence="2 3" key="1">
    <citation type="journal article" date="2014" name="Proc. Natl. Acad. Sci. U.S.A.">
        <title>Trajectory and genomic determinants of fungal-pathogen speciation and host adaptation.</title>
        <authorList>
            <person name="Hu X."/>
            <person name="Xiao G."/>
            <person name="Zheng P."/>
            <person name="Shang Y."/>
            <person name="Su Y."/>
            <person name="Zhang X."/>
            <person name="Liu X."/>
            <person name="Zhan S."/>
            <person name="St Leger R.J."/>
            <person name="Wang C."/>
        </authorList>
    </citation>
    <scope>NUCLEOTIDE SEQUENCE [LARGE SCALE GENOMIC DNA]</scope>
    <source>
        <strain evidence="2 3">ARSEF 1941</strain>
    </source>
</reference>
<dbReference type="HOGENOM" id="CLU_2334046_0_0_1"/>
<name>A0A0B2WND7_METAS</name>
<feature type="compositionally biased region" description="Polar residues" evidence="1">
    <location>
        <begin position="88"/>
        <end position="98"/>
    </location>
</feature>
<gene>
    <name evidence="2" type="ORF">MAM_07229</name>
</gene>
<evidence type="ECO:0000313" key="3">
    <source>
        <dbReference type="Proteomes" id="UP000030816"/>
    </source>
</evidence>
<feature type="region of interest" description="Disordered" evidence="1">
    <location>
        <begin position="1"/>
        <end position="98"/>
    </location>
</feature>
<dbReference type="AlphaFoldDB" id="A0A0B2WND7"/>